<dbReference type="EMBL" id="JAULSN010000009">
    <property type="protein sequence ID" value="KAK3364845.1"/>
    <property type="molecule type" value="Genomic_DNA"/>
</dbReference>
<dbReference type="AlphaFoldDB" id="A0AAE0MZN8"/>
<reference evidence="2" key="2">
    <citation type="submission" date="2023-06" db="EMBL/GenBank/DDBJ databases">
        <authorList>
            <consortium name="Lawrence Berkeley National Laboratory"/>
            <person name="Haridas S."/>
            <person name="Hensen N."/>
            <person name="Bonometti L."/>
            <person name="Westerberg I."/>
            <person name="Brannstrom I.O."/>
            <person name="Guillou S."/>
            <person name="Cros-Aarteil S."/>
            <person name="Calhoun S."/>
            <person name="Kuo A."/>
            <person name="Mondo S."/>
            <person name="Pangilinan J."/>
            <person name="Riley R."/>
            <person name="Labutti K."/>
            <person name="Andreopoulos B."/>
            <person name="Lipzen A."/>
            <person name="Chen C."/>
            <person name="Yanf M."/>
            <person name="Daum C."/>
            <person name="Ng V."/>
            <person name="Clum A."/>
            <person name="Steindorff A."/>
            <person name="Ohm R."/>
            <person name="Martin F."/>
            <person name="Silar P."/>
            <person name="Natvig D."/>
            <person name="Lalanne C."/>
            <person name="Gautier V."/>
            <person name="Ament-Velasquez S.L."/>
            <person name="Kruys A."/>
            <person name="Hutchinson M.I."/>
            <person name="Powell A.J."/>
            <person name="Barry K."/>
            <person name="Miller A.N."/>
            <person name="Grigoriev I.V."/>
            <person name="Debuchy R."/>
            <person name="Gladieux P."/>
            <person name="Thoren M.H."/>
            <person name="Johannesson H."/>
        </authorList>
    </citation>
    <scope>NUCLEOTIDE SEQUENCE</scope>
    <source>
        <strain evidence="2">CBS 958.72</strain>
    </source>
</reference>
<evidence type="ECO:0000256" key="1">
    <source>
        <dbReference type="SAM" id="MobiDB-lite"/>
    </source>
</evidence>
<feature type="compositionally biased region" description="Polar residues" evidence="1">
    <location>
        <begin position="296"/>
        <end position="308"/>
    </location>
</feature>
<name>A0AAE0MZN8_9PEZI</name>
<protein>
    <recommendedName>
        <fullName evidence="4">Gag protein</fullName>
    </recommendedName>
</protein>
<feature type="region of interest" description="Disordered" evidence="1">
    <location>
        <begin position="288"/>
        <end position="308"/>
    </location>
</feature>
<feature type="compositionally biased region" description="Basic and acidic residues" evidence="1">
    <location>
        <begin position="221"/>
        <end position="231"/>
    </location>
</feature>
<evidence type="ECO:0008006" key="4">
    <source>
        <dbReference type="Google" id="ProtNLM"/>
    </source>
</evidence>
<gene>
    <name evidence="2" type="ORF">B0T24DRAFT_723908</name>
</gene>
<evidence type="ECO:0000313" key="2">
    <source>
        <dbReference type="EMBL" id="KAK3364845.1"/>
    </source>
</evidence>
<evidence type="ECO:0000313" key="3">
    <source>
        <dbReference type="Proteomes" id="UP001287356"/>
    </source>
</evidence>
<accession>A0AAE0MZN8</accession>
<dbReference type="Proteomes" id="UP001287356">
    <property type="component" value="Unassembled WGS sequence"/>
</dbReference>
<reference evidence="2" key="1">
    <citation type="journal article" date="2023" name="Mol. Phylogenet. Evol.">
        <title>Genome-scale phylogeny and comparative genomics of the fungal order Sordariales.</title>
        <authorList>
            <person name="Hensen N."/>
            <person name="Bonometti L."/>
            <person name="Westerberg I."/>
            <person name="Brannstrom I.O."/>
            <person name="Guillou S."/>
            <person name="Cros-Aarteil S."/>
            <person name="Calhoun S."/>
            <person name="Haridas S."/>
            <person name="Kuo A."/>
            <person name="Mondo S."/>
            <person name="Pangilinan J."/>
            <person name="Riley R."/>
            <person name="LaButti K."/>
            <person name="Andreopoulos B."/>
            <person name="Lipzen A."/>
            <person name="Chen C."/>
            <person name="Yan M."/>
            <person name="Daum C."/>
            <person name="Ng V."/>
            <person name="Clum A."/>
            <person name="Steindorff A."/>
            <person name="Ohm R.A."/>
            <person name="Martin F."/>
            <person name="Silar P."/>
            <person name="Natvig D.O."/>
            <person name="Lalanne C."/>
            <person name="Gautier V."/>
            <person name="Ament-Velasquez S.L."/>
            <person name="Kruys A."/>
            <person name="Hutchinson M.I."/>
            <person name="Powell A.J."/>
            <person name="Barry K."/>
            <person name="Miller A.N."/>
            <person name="Grigoriev I.V."/>
            <person name="Debuchy R."/>
            <person name="Gladieux P."/>
            <person name="Hiltunen Thoren M."/>
            <person name="Johannesson H."/>
        </authorList>
    </citation>
    <scope>NUCLEOTIDE SEQUENCE</scope>
    <source>
        <strain evidence="2">CBS 958.72</strain>
    </source>
</reference>
<sequence length="385" mass="43197">MSARELVARIPQLKGTENLTVWRQQLNFALTALRLDKYIKKEVLQPAQAEAKETWIVDRATVNTYLHGTLMNPSVIQMMKAYGWDEMEEDPKVTYDTVIKALEGLGKESRRNMLHEFSSFKREQFATLWDFITRANLLRDEITKSGIKLDAAQELYNLLAALKDAYPEDHRLWEYRIDKEDMTWGTFMQVLYAKAQNEKHLNLAAVTKKNEESNKPAPKSNKKENKRGEKETCTTCSKEIGKGYKHHHCGKHIPPKATTCFWCEPEKAPDNWHFKAEATKQKTATAGVFRNGGNGVTQPPSENAPSTTHFHIRAPRTEPIITLAPSTSHSHGVGGCDHVLSTGELGSRGRWRTTSTILGGGGGSSGLTRFGALFLKSPSLNVMSV</sequence>
<feature type="region of interest" description="Disordered" evidence="1">
    <location>
        <begin position="207"/>
        <end position="231"/>
    </location>
</feature>
<keyword evidence="3" id="KW-1185">Reference proteome</keyword>
<comment type="caution">
    <text evidence="2">The sequence shown here is derived from an EMBL/GenBank/DDBJ whole genome shotgun (WGS) entry which is preliminary data.</text>
</comment>
<organism evidence="2 3">
    <name type="scientific">Lasiosphaeria ovina</name>
    <dbReference type="NCBI Taxonomy" id="92902"/>
    <lineage>
        <taxon>Eukaryota</taxon>
        <taxon>Fungi</taxon>
        <taxon>Dikarya</taxon>
        <taxon>Ascomycota</taxon>
        <taxon>Pezizomycotina</taxon>
        <taxon>Sordariomycetes</taxon>
        <taxon>Sordariomycetidae</taxon>
        <taxon>Sordariales</taxon>
        <taxon>Lasiosphaeriaceae</taxon>
        <taxon>Lasiosphaeria</taxon>
    </lineage>
</organism>
<proteinExistence type="predicted"/>